<name>A0AAE0E7J7_9ROSI</name>
<dbReference type="EMBL" id="JANJYJ010000005">
    <property type="protein sequence ID" value="KAK3212378.1"/>
    <property type="molecule type" value="Genomic_DNA"/>
</dbReference>
<protein>
    <recommendedName>
        <fullName evidence="3">Retrotransposon gag domain-containing protein</fullName>
    </recommendedName>
</protein>
<dbReference type="Proteomes" id="UP001281410">
    <property type="component" value="Unassembled WGS sequence"/>
</dbReference>
<dbReference type="AlphaFoldDB" id="A0AAE0E7J7"/>
<reference evidence="1" key="1">
    <citation type="journal article" date="2023" name="Plant J.">
        <title>Genome sequences and population genomics provide insights into the demographic history, inbreeding, and mutation load of two 'living fossil' tree species of Dipteronia.</title>
        <authorList>
            <person name="Feng Y."/>
            <person name="Comes H.P."/>
            <person name="Chen J."/>
            <person name="Zhu S."/>
            <person name="Lu R."/>
            <person name="Zhang X."/>
            <person name="Li P."/>
            <person name="Qiu J."/>
            <person name="Olsen K.M."/>
            <person name="Qiu Y."/>
        </authorList>
    </citation>
    <scope>NUCLEOTIDE SEQUENCE</scope>
    <source>
        <strain evidence="1">NBL</strain>
    </source>
</reference>
<evidence type="ECO:0000313" key="1">
    <source>
        <dbReference type="EMBL" id="KAK3212378.1"/>
    </source>
</evidence>
<keyword evidence="2" id="KW-1185">Reference proteome</keyword>
<evidence type="ECO:0008006" key="3">
    <source>
        <dbReference type="Google" id="ProtNLM"/>
    </source>
</evidence>
<organism evidence="1 2">
    <name type="scientific">Dipteronia sinensis</name>
    <dbReference type="NCBI Taxonomy" id="43782"/>
    <lineage>
        <taxon>Eukaryota</taxon>
        <taxon>Viridiplantae</taxon>
        <taxon>Streptophyta</taxon>
        <taxon>Embryophyta</taxon>
        <taxon>Tracheophyta</taxon>
        <taxon>Spermatophyta</taxon>
        <taxon>Magnoliopsida</taxon>
        <taxon>eudicotyledons</taxon>
        <taxon>Gunneridae</taxon>
        <taxon>Pentapetalae</taxon>
        <taxon>rosids</taxon>
        <taxon>malvids</taxon>
        <taxon>Sapindales</taxon>
        <taxon>Sapindaceae</taxon>
        <taxon>Hippocastanoideae</taxon>
        <taxon>Acereae</taxon>
        <taxon>Dipteronia</taxon>
    </lineage>
</organism>
<sequence length="130" mass="15434">MKDYALPIVGSQPSAILLETAPSNYELKNMHYNTLPVFHGQPMEDAHRFMKEFYHVTTTILLLGFIKDQLRMRWFSYYLKDQVKQWLMALAPRSLTTWAEVQWKFFDKYFPSSRIMEIQGDIATFQEEEG</sequence>
<proteinExistence type="predicted"/>
<accession>A0AAE0E7J7</accession>
<evidence type="ECO:0000313" key="2">
    <source>
        <dbReference type="Proteomes" id="UP001281410"/>
    </source>
</evidence>
<gene>
    <name evidence="1" type="ORF">Dsin_017084</name>
</gene>
<comment type="caution">
    <text evidence="1">The sequence shown here is derived from an EMBL/GenBank/DDBJ whole genome shotgun (WGS) entry which is preliminary data.</text>
</comment>